<dbReference type="AlphaFoldDB" id="A0A533I294"/>
<evidence type="ECO:0000313" key="2">
    <source>
        <dbReference type="Proteomes" id="UP000315344"/>
    </source>
</evidence>
<organism evidence="1 2">
    <name type="scientific">Paracoccus denitrificans</name>
    <dbReference type="NCBI Taxonomy" id="266"/>
    <lineage>
        <taxon>Bacteria</taxon>
        <taxon>Pseudomonadati</taxon>
        <taxon>Pseudomonadota</taxon>
        <taxon>Alphaproteobacteria</taxon>
        <taxon>Rhodobacterales</taxon>
        <taxon>Paracoccaceae</taxon>
        <taxon>Paracoccus</taxon>
    </lineage>
</organism>
<reference evidence="1 2" key="1">
    <citation type="journal article" date="2017" name="Nat. Commun.">
        <title>In situ click chemistry generation of cyclooxygenase-2 inhibitors.</title>
        <authorList>
            <person name="Bhardwaj A."/>
            <person name="Kaur J."/>
            <person name="Wuest M."/>
            <person name="Wuest F."/>
        </authorList>
    </citation>
    <scope>NUCLEOTIDE SEQUENCE [LARGE SCALE GENOMIC DNA]</scope>
    <source>
        <strain evidence="1">S2_012_000_R3_94</strain>
    </source>
</reference>
<name>A0A533I294_PARDE</name>
<dbReference type="Proteomes" id="UP000315344">
    <property type="component" value="Unassembled WGS sequence"/>
</dbReference>
<gene>
    <name evidence="1" type="ORF">DI616_15715</name>
</gene>
<protein>
    <submittedName>
        <fullName evidence="1">Uncharacterized protein</fullName>
    </submittedName>
</protein>
<dbReference type="EMBL" id="VAFL01000015">
    <property type="protein sequence ID" value="TKW65173.1"/>
    <property type="molecule type" value="Genomic_DNA"/>
</dbReference>
<evidence type="ECO:0000313" key="1">
    <source>
        <dbReference type="EMBL" id="TKW65173.1"/>
    </source>
</evidence>
<proteinExistence type="predicted"/>
<sequence>MTVYVYFAAHKSKEELLSERLENRTLHVRDRIVIGEALVLAIYARNMRVVMEFEQWLDEEAMAYNITYHNDDVSYWPASVLAMRYDFAGNAVAQTSATSEPEGVREVLHQLIQLKDNDPRQKDRMFHAYLINVGFEDQEKNGKLHIMRKLVGGI</sequence>
<accession>A0A533I294</accession>
<comment type="caution">
    <text evidence="1">The sequence shown here is derived from an EMBL/GenBank/DDBJ whole genome shotgun (WGS) entry which is preliminary data.</text>
</comment>